<evidence type="ECO:0000256" key="3">
    <source>
        <dbReference type="ARBA" id="ARBA00023002"/>
    </source>
</evidence>
<dbReference type="Pfam" id="PF19112">
    <property type="entry name" value="VanA_C"/>
    <property type="match status" value="1"/>
</dbReference>
<protein>
    <recommendedName>
        <fullName evidence="6">Rieske domain-containing protein</fullName>
    </recommendedName>
</protein>
<dbReference type="RefSeq" id="WP_085757375.1">
    <property type="nucleotide sequence ID" value="NZ_CP019343.1"/>
</dbReference>
<dbReference type="Gene3D" id="3.90.380.10">
    <property type="entry name" value="Naphthalene 1,2-dioxygenase Alpha Subunit, Chain A, domain 1"/>
    <property type="match status" value="1"/>
</dbReference>
<dbReference type="InterPro" id="IPR017941">
    <property type="entry name" value="Rieske_2Fe-2S"/>
</dbReference>
<dbReference type="CDD" id="cd03469">
    <property type="entry name" value="Rieske_RO_Alpha_N"/>
    <property type="match status" value="1"/>
</dbReference>
<dbReference type="GO" id="GO:0016491">
    <property type="term" value="F:oxidoreductase activity"/>
    <property type="evidence" value="ECO:0007669"/>
    <property type="project" value="UniProtKB-KW"/>
</dbReference>
<dbReference type="InterPro" id="IPR044043">
    <property type="entry name" value="VanA_C_cat"/>
</dbReference>
<evidence type="ECO:0000259" key="6">
    <source>
        <dbReference type="PROSITE" id="PS51296"/>
    </source>
</evidence>
<feature type="domain" description="Rieske" evidence="6">
    <location>
        <begin position="6"/>
        <end position="111"/>
    </location>
</feature>
<keyword evidence="2" id="KW-0479">Metal-binding</keyword>
<evidence type="ECO:0000256" key="2">
    <source>
        <dbReference type="ARBA" id="ARBA00022723"/>
    </source>
</evidence>
<dbReference type="SUPFAM" id="SSF55961">
    <property type="entry name" value="Bet v1-like"/>
    <property type="match status" value="1"/>
</dbReference>
<keyword evidence="4" id="KW-0408">Iron</keyword>
<dbReference type="InterPro" id="IPR036922">
    <property type="entry name" value="Rieske_2Fe-2S_sf"/>
</dbReference>
<evidence type="ECO:0000256" key="1">
    <source>
        <dbReference type="ARBA" id="ARBA00022714"/>
    </source>
</evidence>
<keyword evidence="1" id="KW-0001">2Fe-2S</keyword>
<evidence type="ECO:0000256" key="5">
    <source>
        <dbReference type="ARBA" id="ARBA00023014"/>
    </source>
</evidence>
<reference evidence="7 8" key="1">
    <citation type="submission" date="2016-11" db="EMBL/GenBank/DDBJ databases">
        <title>Trade-off between light-utilization and light-protection in marine flavobacteria.</title>
        <authorList>
            <person name="Kumagai Y."/>
        </authorList>
    </citation>
    <scope>NUCLEOTIDE SEQUENCE [LARGE SCALE GENOMIC DNA]</scope>
    <source>
        <strain evidence="7 8">NBRC 107125</strain>
    </source>
</reference>
<dbReference type="SUPFAM" id="SSF50022">
    <property type="entry name" value="ISP domain"/>
    <property type="match status" value="1"/>
</dbReference>
<dbReference type="Gene3D" id="2.102.10.10">
    <property type="entry name" value="Rieske [2Fe-2S] iron-sulphur domain"/>
    <property type="match status" value="1"/>
</dbReference>
<proteinExistence type="predicted"/>
<dbReference type="PANTHER" id="PTHR21266">
    <property type="entry name" value="IRON-SULFUR DOMAIN CONTAINING PROTEIN"/>
    <property type="match status" value="1"/>
</dbReference>
<dbReference type="KEGG" id="osg:BST96_03575"/>
<dbReference type="InterPro" id="IPR050584">
    <property type="entry name" value="Cholesterol_7-desaturase"/>
</dbReference>
<dbReference type="AlphaFoldDB" id="A0A1X9N6C4"/>
<sequence>MFINFWYPAAMAEELKQQPIKVKMLGQNMALFRDGEGRPHCVSNICVHRNASLANGWVQEGKLVCPYHGWQYNGEGKCTYIPSLGPDGQANMPRAQVDAYPVVERYGLLFVFLGDLPENERPPIMPVDEWQQPGWRTTLSEFNQKAYYRRVVENALDFSHPEFVHFVGRKGADPNYSMPDYEIVSHEWGAGSSISFKRQAKGLMKYFRDSGGESEAGTTFWGPHQFVTRIKIDEKMKAYQYAYALPVDEYTLRVFLVSCRSFFLHPWLDRLADYRNGLIAAEDREITEAIEPIIGREGASADLSVKCDAIQLSYRKMLAQWEQNGWRIDTEKMASMYRGKDALMIPGPGRRESKTWVFDTVPMK</sequence>
<evidence type="ECO:0000313" key="7">
    <source>
        <dbReference type="EMBL" id="ARN73266.1"/>
    </source>
</evidence>
<dbReference type="Proteomes" id="UP000193450">
    <property type="component" value="Chromosome"/>
</dbReference>
<dbReference type="OrthoDB" id="9769355at2"/>
<dbReference type="GO" id="GO:0046872">
    <property type="term" value="F:metal ion binding"/>
    <property type="evidence" value="ECO:0007669"/>
    <property type="project" value="UniProtKB-KW"/>
</dbReference>
<dbReference type="Pfam" id="PF00355">
    <property type="entry name" value="Rieske"/>
    <property type="match status" value="1"/>
</dbReference>
<dbReference type="GO" id="GO:0051537">
    <property type="term" value="F:2 iron, 2 sulfur cluster binding"/>
    <property type="evidence" value="ECO:0007669"/>
    <property type="project" value="UniProtKB-KW"/>
</dbReference>
<evidence type="ECO:0000313" key="8">
    <source>
        <dbReference type="Proteomes" id="UP000193450"/>
    </source>
</evidence>
<name>A0A1X9N6C4_9GAMM</name>
<dbReference type="STRING" id="716816.BST96_03575"/>
<keyword evidence="8" id="KW-1185">Reference proteome</keyword>
<keyword evidence="5" id="KW-0411">Iron-sulfur</keyword>
<organism evidence="7 8">
    <name type="scientific">Oceanicoccus sagamiensis</name>
    <dbReference type="NCBI Taxonomy" id="716816"/>
    <lineage>
        <taxon>Bacteria</taxon>
        <taxon>Pseudomonadati</taxon>
        <taxon>Pseudomonadota</taxon>
        <taxon>Gammaproteobacteria</taxon>
        <taxon>Cellvibrionales</taxon>
        <taxon>Spongiibacteraceae</taxon>
        <taxon>Oceanicoccus</taxon>
    </lineage>
</organism>
<dbReference type="PANTHER" id="PTHR21266:SF60">
    <property type="entry name" value="3-KETOSTEROID-9-ALPHA-MONOOXYGENASE, OXYGENASE COMPONENT"/>
    <property type="match status" value="1"/>
</dbReference>
<evidence type="ECO:0000256" key="4">
    <source>
        <dbReference type="ARBA" id="ARBA00023004"/>
    </source>
</evidence>
<accession>A0A1X9N6C4</accession>
<dbReference type="PROSITE" id="PS51296">
    <property type="entry name" value="RIESKE"/>
    <property type="match status" value="1"/>
</dbReference>
<keyword evidence="3" id="KW-0560">Oxidoreductase</keyword>
<dbReference type="EMBL" id="CP019343">
    <property type="protein sequence ID" value="ARN73266.1"/>
    <property type="molecule type" value="Genomic_DNA"/>
</dbReference>
<gene>
    <name evidence="7" type="ORF">BST96_03575</name>
</gene>